<protein>
    <recommendedName>
        <fullName evidence="1">PARG catalytic Macro domain-containing protein</fullName>
    </recommendedName>
</protein>
<organism evidence="2">
    <name type="scientific">Eutreptiella gymnastica</name>
    <dbReference type="NCBI Taxonomy" id="73025"/>
    <lineage>
        <taxon>Eukaryota</taxon>
        <taxon>Discoba</taxon>
        <taxon>Euglenozoa</taxon>
        <taxon>Euglenida</taxon>
        <taxon>Spirocuta</taxon>
        <taxon>Euglenophyceae</taxon>
        <taxon>Eutreptiales</taxon>
        <taxon>Eutreptiaceae</taxon>
        <taxon>Eutreptiella</taxon>
    </lineage>
</organism>
<dbReference type="InterPro" id="IPR007724">
    <property type="entry name" value="Poly_GlycHdrlase"/>
</dbReference>
<reference evidence="2" key="1">
    <citation type="submission" date="2021-01" db="EMBL/GenBank/DDBJ databases">
        <authorList>
            <person name="Corre E."/>
            <person name="Pelletier E."/>
            <person name="Niang G."/>
            <person name="Scheremetjew M."/>
            <person name="Finn R."/>
            <person name="Kale V."/>
            <person name="Holt S."/>
            <person name="Cochrane G."/>
            <person name="Meng A."/>
            <person name="Brown T."/>
            <person name="Cohen L."/>
        </authorList>
    </citation>
    <scope>NUCLEOTIDE SEQUENCE</scope>
    <source>
        <strain evidence="2">CCMP1594</strain>
    </source>
</reference>
<dbReference type="EMBL" id="HBJA01024819">
    <property type="protein sequence ID" value="CAE0796917.1"/>
    <property type="molecule type" value="Transcribed_RNA"/>
</dbReference>
<proteinExistence type="predicted"/>
<accession>A0A7S4CI82</accession>
<dbReference type="GO" id="GO:0005634">
    <property type="term" value="C:nucleus"/>
    <property type="evidence" value="ECO:0007669"/>
    <property type="project" value="TreeGrafter"/>
</dbReference>
<dbReference type="InterPro" id="IPR046372">
    <property type="entry name" value="PARG_cat_C"/>
</dbReference>
<dbReference type="GO" id="GO:1990966">
    <property type="term" value="P:ATP generation from poly-ADP-D-ribose"/>
    <property type="evidence" value="ECO:0007669"/>
    <property type="project" value="TreeGrafter"/>
</dbReference>
<dbReference type="GO" id="GO:0005737">
    <property type="term" value="C:cytoplasm"/>
    <property type="evidence" value="ECO:0007669"/>
    <property type="project" value="TreeGrafter"/>
</dbReference>
<evidence type="ECO:0000313" key="2">
    <source>
        <dbReference type="EMBL" id="CAE0796917.1"/>
    </source>
</evidence>
<name>A0A7S4CI82_9EUGL</name>
<dbReference type="AlphaFoldDB" id="A0A7S4CI82"/>
<sequence length="197" mass="21800">MLNTKMQDHEAILMAGTEQFSQPKGYSRSLTYGGPFKDLTPIHSRMRQSYIVAIDALNLRRSAKGINMQYTQEGVQRELTKAWAGFNTSASGLPVPTTIATGNWGCGVFDGDVALKSLIQLLACSESEKVMRYYPWDDARVQTVLPAMVQAMQEKGVTVGQLSSLLLHDAQPGDVFQQVNDKFHLGLQLPPRPSNRN</sequence>
<feature type="domain" description="PARG catalytic Macro" evidence="1">
    <location>
        <begin position="2"/>
        <end position="142"/>
    </location>
</feature>
<dbReference type="Pfam" id="PF05028">
    <property type="entry name" value="PARG_cat_C"/>
    <property type="match status" value="1"/>
</dbReference>
<dbReference type="GO" id="GO:0005975">
    <property type="term" value="P:carbohydrate metabolic process"/>
    <property type="evidence" value="ECO:0007669"/>
    <property type="project" value="InterPro"/>
</dbReference>
<dbReference type="PANTHER" id="PTHR12837">
    <property type="entry name" value="POLY ADP-RIBOSE GLYCOHYDROLASE"/>
    <property type="match status" value="1"/>
</dbReference>
<evidence type="ECO:0000259" key="1">
    <source>
        <dbReference type="Pfam" id="PF05028"/>
    </source>
</evidence>
<gene>
    <name evidence="2" type="ORF">EGYM00163_LOCUS8037</name>
</gene>
<dbReference type="GO" id="GO:0006282">
    <property type="term" value="P:regulation of DNA repair"/>
    <property type="evidence" value="ECO:0007669"/>
    <property type="project" value="InterPro"/>
</dbReference>
<dbReference type="GO" id="GO:0009225">
    <property type="term" value="P:nucleotide-sugar metabolic process"/>
    <property type="evidence" value="ECO:0007669"/>
    <property type="project" value="TreeGrafter"/>
</dbReference>
<dbReference type="GO" id="GO:0004649">
    <property type="term" value="F:poly(ADP-ribose) glycohydrolase activity"/>
    <property type="evidence" value="ECO:0007669"/>
    <property type="project" value="InterPro"/>
</dbReference>
<dbReference type="PANTHER" id="PTHR12837:SF0">
    <property type="entry name" value="POLY(ADP-RIBOSE) GLYCOHYDROLASE"/>
    <property type="match status" value="1"/>
</dbReference>